<dbReference type="Gene3D" id="3.40.50.620">
    <property type="entry name" value="HUPs"/>
    <property type="match status" value="1"/>
</dbReference>
<dbReference type="Pfam" id="PF01406">
    <property type="entry name" value="tRNA-synt_1e"/>
    <property type="match status" value="1"/>
</dbReference>
<evidence type="ECO:0000256" key="6">
    <source>
        <dbReference type="ARBA" id="ARBA00022833"/>
    </source>
</evidence>
<dbReference type="Proteomes" id="UP000001064">
    <property type="component" value="Unassembled WGS sequence"/>
</dbReference>
<dbReference type="FunFam" id="3.40.50.620:FF:000218">
    <property type="entry name" value="Cysteine-tRNA ligase"/>
    <property type="match status" value="1"/>
</dbReference>
<evidence type="ECO:0000256" key="9">
    <source>
        <dbReference type="ARBA" id="ARBA00023146"/>
    </source>
</evidence>
<dbReference type="AlphaFoldDB" id="F0ZT16"/>
<comment type="cofactor">
    <cofactor evidence="1">
        <name>Zn(2+)</name>
        <dbReference type="ChEBI" id="CHEBI:29105"/>
    </cofactor>
</comment>
<keyword evidence="8" id="KW-0648">Protein biosynthesis</keyword>
<dbReference type="FunCoup" id="F0ZT16">
    <property type="interactions" value="41"/>
</dbReference>
<evidence type="ECO:0000256" key="7">
    <source>
        <dbReference type="ARBA" id="ARBA00022840"/>
    </source>
</evidence>
<dbReference type="STRING" id="5786.F0ZT16"/>
<keyword evidence="6" id="KW-0862">Zinc</keyword>
<dbReference type="KEGG" id="dpp:DICPUDRAFT_155084"/>
<dbReference type="GO" id="GO:0005524">
    <property type="term" value="F:ATP binding"/>
    <property type="evidence" value="ECO:0000318"/>
    <property type="project" value="GO_Central"/>
</dbReference>
<keyword evidence="4" id="KW-0479">Metal-binding</keyword>
<sequence>MIRLIKNNVNKLIVNNNNIISIRLYSTTTISPSSNITNKRKWEMPKIETSYDTGIQVKNSLANHQKVPLLISNSNIKNQRPISWYTCGPTVYSSSHIGHARNYVTVDIIQRILQDYFRLNIIHVMGMTDIDDKILIKSREKQISASELSRIYEKEFIEDLKSLNIKPPMFTTRVSEHMGEIINYIEKIRDNNLTYESTKSIFFNVEKFGFDRYSTLRAINEHGESKDLVDDTKKSNQDFVLWKSFNKDLDYDGKNEAVGWESPFGKGRPGWHIECSAMINSIFGNHLDVHSGGIDLEFPHHQNEIAQCEGHHSECNKDGSYQWANYFLHVGHLHLKNVKMSKSLNNVITIRDFLDKYTPNTLRWLCLIHRYTDPLVYSDETLKLCVEKELLFINWFKFVQNKLDEELVSVDKVKKTFNDSAALLEQLSNTKLKVEKDLANDFDTPAVVESLQSLMKQTRESIDTIDTDLLYNIQDYIKSILNVFGLDVSNLSNLPTNVGDNTNEFLLETLMDLRSDLKKLLKDVPNSQDPSFKEIKSKLYKITDQVRDKCLSEINLKVSDNANNDKPYTLEWLDKNQMQLLNIKNNNNQKK</sequence>
<dbReference type="InterPro" id="IPR032678">
    <property type="entry name" value="tRNA-synt_1_cat_dom"/>
</dbReference>
<dbReference type="SUPFAM" id="SSF47323">
    <property type="entry name" value="Anticodon-binding domain of a subclass of class I aminoacyl-tRNA synthetases"/>
    <property type="match status" value="1"/>
</dbReference>
<evidence type="ECO:0000256" key="8">
    <source>
        <dbReference type="ARBA" id="ARBA00022917"/>
    </source>
</evidence>
<dbReference type="GO" id="GO:0046872">
    <property type="term" value="F:metal ion binding"/>
    <property type="evidence" value="ECO:0007669"/>
    <property type="project" value="UniProtKB-KW"/>
</dbReference>
<dbReference type="EMBL" id="GL871167">
    <property type="protein sequence ID" value="EGC32916.1"/>
    <property type="molecule type" value="Genomic_DNA"/>
</dbReference>
<dbReference type="eggNOG" id="KOG2007">
    <property type="taxonomic scope" value="Eukaryota"/>
</dbReference>
<evidence type="ECO:0000313" key="12">
    <source>
        <dbReference type="EMBL" id="EGC32916.1"/>
    </source>
</evidence>
<dbReference type="PRINTS" id="PR00983">
    <property type="entry name" value="TRNASYNTHCYS"/>
</dbReference>
<proteinExistence type="inferred from homology"/>
<keyword evidence="3" id="KW-0436">Ligase</keyword>
<dbReference type="VEuPathDB" id="AmoebaDB:DICPUDRAFT_155084"/>
<dbReference type="PANTHER" id="PTHR10890:SF4">
    <property type="entry name" value="CYSTEINE--TRNA LIGASE, MITOCHONDRIAL-RELATED"/>
    <property type="match status" value="1"/>
</dbReference>
<dbReference type="HAMAP" id="MF_00041">
    <property type="entry name" value="Cys_tRNA_synth"/>
    <property type="match status" value="1"/>
</dbReference>
<keyword evidence="5" id="KW-0547">Nucleotide-binding</keyword>
<dbReference type="InterPro" id="IPR024909">
    <property type="entry name" value="Cys-tRNA/MSH_ligase"/>
</dbReference>
<dbReference type="CDD" id="cd00672">
    <property type="entry name" value="CysRS_core"/>
    <property type="match status" value="1"/>
</dbReference>
<dbReference type="GO" id="GO:0005737">
    <property type="term" value="C:cytoplasm"/>
    <property type="evidence" value="ECO:0000318"/>
    <property type="project" value="GO_Central"/>
</dbReference>
<dbReference type="RefSeq" id="XP_003290564.1">
    <property type="nucleotide sequence ID" value="XM_003290516.1"/>
</dbReference>
<keyword evidence="7" id="KW-0067">ATP-binding</keyword>
<keyword evidence="9" id="KW-0030">Aminoacyl-tRNA synthetase</keyword>
<dbReference type="GO" id="GO:0006423">
    <property type="term" value="P:cysteinyl-tRNA aminoacylation"/>
    <property type="evidence" value="ECO:0000318"/>
    <property type="project" value="GO_Central"/>
</dbReference>
<name>F0ZT16_DICPU</name>
<evidence type="ECO:0000313" key="13">
    <source>
        <dbReference type="Proteomes" id="UP000001064"/>
    </source>
</evidence>
<dbReference type="GO" id="GO:0004817">
    <property type="term" value="F:cysteine-tRNA ligase activity"/>
    <property type="evidence" value="ECO:0000318"/>
    <property type="project" value="GO_Central"/>
</dbReference>
<dbReference type="InParanoid" id="F0ZT16"/>
<dbReference type="OMA" id="CSAMTHH"/>
<evidence type="ECO:0000256" key="4">
    <source>
        <dbReference type="ARBA" id="ARBA00022723"/>
    </source>
</evidence>
<keyword evidence="13" id="KW-1185">Reference proteome</keyword>
<reference evidence="13" key="1">
    <citation type="journal article" date="2011" name="Genome Biol.">
        <title>Comparative genomics of the social amoebae Dictyostelium discoideum and Dictyostelium purpureum.</title>
        <authorList>
            <consortium name="US DOE Joint Genome Institute (JGI-PGF)"/>
            <person name="Sucgang R."/>
            <person name="Kuo A."/>
            <person name="Tian X."/>
            <person name="Salerno W."/>
            <person name="Parikh A."/>
            <person name="Feasley C.L."/>
            <person name="Dalin E."/>
            <person name="Tu H."/>
            <person name="Huang E."/>
            <person name="Barry K."/>
            <person name="Lindquist E."/>
            <person name="Shapiro H."/>
            <person name="Bruce D."/>
            <person name="Schmutz J."/>
            <person name="Salamov A."/>
            <person name="Fey P."/>
            <person name="Gaudet P."/>
            <person name="Anjard C."/>
            <person name="Babu M.M."/>
            <person name="Basu S."/>
            <person name="Bushmanova Y."/>
            <person name="van der Wel H."/>
            <person name="Katoh-Kurasawa M."/>
            <person name="Dinh C."/>
            <person name="Coutinho P.M."/>
            <person name="Saito T."/>
            <person name="Elias M."/>
            <person name="Schaap P."/>
            <person name="Kay R.R."/>
            <person name="Henrissat B."/>
            <person name="Eichinger L."/>
            <person name="Rivero F."/>
            <person name="Putnam N.H."/>
            <person name="West C.M."/>
            <person name="Loomis W.F."/>
            <person name="Chisholm R.L."/>
            <person name="Shaulsky G."/>
            <person name="Strassmann J.E."/>
            <person name="Queller D.C."/>
            <person name="Kuspa A."/>
            <person name="Grigoriev I.V."/>
        </authorList>
    </citation>
    <scope>NUCLEOTIDE SEQUENCE [LARGE SCALE GENOMIC DNA]</scope>
    <source>
        <strain evidence="13">QSDP1</strain>
    </source>
</reference>
<evidence type="ECO:0000256" key="10">
    <source>
        <dbReference type="ARBA" id="ARBA00031499"/>
    </source>
</evidence>
<dbReference type="PANTHER" id="PTHR10890">
    <property type="entry name" value="CYSTEINYL-TRNA SYNTHETASE"/>
    <property type="match status" value="1"/>
</dbReference>
<evidence type="ECO:0000256" key="1">
    <source>
        <dbReference type="ARBA" id="ARBA00001947"/>
    </source>
</evidence>
<evidence type="ECO:0000256" key="2">
    <source>
        <dbReference type="ARBA" id="ARBA00012832"/>
    </source>
</evidence>
<organism evidence="12 13">
    <name type="scientific">Dictyostelium purpureum</name>
    <name type="common">Slime mold</name>
    <dbReference type="NCBI Taxonomy" id="5786"/>
    <lineage>
        <taxon>Eukaryota</taxon>
        <taxon>Amoebozoa</taxon>
        <taxon>Evosea</taxon>
        <taxon>Eumycetozoa</taxon>
        <taxon>Dictyostelia</taxon>
        <taxon>Dictyosteliales</taxon>
        <taxon>Dictyosteliaceae</taxon>
        <taxon>Dictyostelium</taxon>
    </lineage>
</organism>
<feature type="domain" description="tRNA synthetases class I catalytic" evidence="11">
    <location>
        <begin position="77"/>
        <end position="384"/>
    </location>
</feature>
<dbReference type="NCBIfam" id="TIGR00435">
    <property type="entry name" value="cysS"/>
    <property type="match status" value="1"/>
</dbReference>
<dbReference type="InterPro" id="IPR009080">
    <property type="entry name" value="tRNAsynth_Ia_anticodon-bd"/>
</dbReference>
<dbReference type="EC" id="6.1.1.16" evidence="2"/>
<protein>
    <recommendedName>
        <fullName evidence="2">cysteine--tRNA ligase</fullName>
        <ecNumber evidence="2">6.1.1.16</ecNumber>
    </recommendedName>
    <alternativeName>
        <fullName evidence="10">Cysteinyl-tRNA synthetase</fullName>
    </alternativeName>
</protein>
<dbReference type="InterPro" id="IPR015803">
    <property type="entry name" value="Cys-tRNA-ligase"/>
</dbReference>
<evidence type="ECO:0000259" key="11">
    <source>
        <dbReference type="Pfam" id="PF01406"/>
    </source>
</evidence>
<dbReference type="GeneID" id="10508029"/>
<gene>
    <name evidence="12" type="ORF">DICPUDRAFT_155084</name>
</gene>
<evidence type="ECO:0000256" key="3">
    <source>
        <dbReference type="ARBA" id="ARBA00022598"/>
    </source>
</evidence>
<evidence type="ECO:0000256" key="5">
    <source>
        <dbReference type="ARBA" id="ARBA00022741"/>
    </source>
</evidence>
<dbReference type="OrthoDB" id="438179at2759"/>
<dbReference type="Gene3D" id="1.20.120.1910">
    <property type="entry name" value="Cysteine-tRNA ligase, C-terminal anti-codon recognition domain"/>
    <property type="match status" value="1"/>
</dbReference>
<dbReference type="SUPFAM" id="SSF52374">
    <property type="entry name" value="Nucleotidylyl transferase"/>
    <property type="match status" value="1"/>
</dbReference>
<accession>F0ZT16</accession>
<dbReference type="InterPro" id="IPR014729">
    <property type="entry name" value="Rossmann-like_a/b/a_fold"/>
</dbReference>